<evidence type="ECO:0000313" key="2">
    <source>
        <dbReference type="Proteomes" id="UP000284434"/>
    </source>
</evidence>
<accession>A0A413I7Q1</accession>
<dbReference type="Proteomes" id="UP000284434">
    <property type="component" value="Unassembled WGS sequence"/>
</dbReference>
<evidence type="ECO:0000313" key="1">
    <source>
        <dbReference type="EMBL" id="RGY03911.1"/>
    </source>
</evidence>
<evidence type="ECO:0008006" key="3">
    <source>
        <dbReference type="Google" id="ProtNLM"/>
    </source>
</evidence>
<reference evidence="1 2" key="1">
    <citation type="submission" date="2018-08" db="EMBL/GenBank/DDBJ databases">
        <title>A genome reference for cultivated species of the human gut microbiota.</title>
        <authorList>
            <person name="Zou Y."/>
            <person name="Xue W."/>
            <person name="Luo G."/>
        </authorList>
    </citation>
    <scope>NUCLEOTIDE SEQUENCE [LARGE SCALE GENOMIC DNA]</scope>
    <source>
        <strain evidence="1 2">OF03-11</strain>
    </source>
</reference>
<name>A0A413I7Q1_9BACT</name>
<organism evidence="1 2">
    <name type="scientific">Odoribacter splanchnicus</name>
    <dbReference type="NCBI Taxonomy" id="28118"/>
    <lineage>
        <taxon>Bacteria</taxon>
        <taxon>Pseudomonadati</taxon>
        <taxon>Bacteroidota</taxon>
        <taxon>Bacteroidia</taxon>
        <taxon>Bacteroidales</taxon>
        <taxon>Odoribacteraceae</taxon>
        <taxon>Odoribacter</taxon>
    </lineage>
</organism>
<dbReference type="AlphaFoldDB" id="A0A413I7Q1"/>
<dbReference type="EMBL" id="QSCO01000030">
    <property type="protein sequence ID" value="RGY03911.1"/>
    <property type="molecule type" value="Genomic_DNA"/>
</dbReference>
<protein>
    <recommendedName>
        <fullName evidence="3">CD-NTase-associated protein 12/Pycsar effector protein TIR domain-containing protein</fullName>
    </recommendedName>
</protein>
<dbReference type="RefSeq" id="WP_118104798.1">
    <property type="nucleotide sequence ID" value="NZ_JADNHN010000006.1"/>
</dbReference>
<comment type="caution">
    <text evidence="1">The sequence shown here is derived from an EMBL/GenBank/DDBJ whole genome shotgun (WGS) entry which is preliminary data.</text>
</comment>
<sequence length="389" mass="45657">MELKIFYSWQSDLPKNQNLNFIETSIKDALKKLRQQKNISLDIKLDKATRNLAGSPDITESIFTKIGSCNIFVADISIINKKYDELRKTPNPNVLVELGYAARSLGWEKIICVYNKDFGSYNDLPFDLRNRRILDYTSCNGKDELSRKIESVIYEMNKKGNLTNKILDFLKKDIDREILGVLSHLSLIVDYDISKKNLFAATQNFLNMSQNDLFKELQNKKILGFYVLKLFNEYENKIYNHINKALSSPYYNREVLNSLIDIYEWFAEYDKFKTNYFSTLFIKLEEKDDRFIVVKGSEIASNNLPNRYLLMEKLDKEKGIVRNFGDFPIGYIPVLTNYFTLNHGTLDKYCDILFLLIESINKWLKITNNEFIIDFTKQFRIKKSDGSWL</sequence>
<proteinExistence type="predicted"/>
<gene>
    <name evidence="1" type="ORF">DXA53_17315</name>
</gene>